<evidence type="ECO:0000256" key="3">
    <source>
        <dbReference type="ARBA" id="ARBA00022475"/>
    </source>
</evidence>
<dbReference type="GO" id="GO:0005886">
    <property type="term" value="C:plasma membrane"/>
    <property type="evidence" value="ECO:0007669"/>
    <property type="project" value="UniProtKB-SubCell"/>
</dbReference>
<keyword evidence="4 7" id="KW-0145">Chemotaxis</keyword>
<accession>A0A553WA42</accession>
<dbReference type="SUPFAM" id="SSF101801">
    <property type="entry name" value="Surface presentation of antigens (SPOA)"/>
    <property type="match status" value="1"/>
</dbReference>
<dbReference type="GO" id="GO:0009425">
    <property type="term" value="C:bacterial-type flagellum basal body"/>
    <property type="evidence" value="ECO:0007669"/>
    <property type="project" value="UniProtKB-SubCell"/>
</dbReference>
<comment type="subcellular location">
    <subcellularLocation>
        <location evidence="7">Cell membrane</location>
        <topology evidence="7">Peripheral membrane protein</topology>
        <orientation evidence="7">Cytoplasmic side</orientation>
    </subcellularLocation>
    <subcellularLocation>
        <location evidence="7">Bacterial flagellum basal body</location>
    </subcellularLocation>
</comment>
<dbReference type="PANTHER" id="PTHR43484">
    <property type="match status" value="1"/>
</dbReference>
<dbReference type="InterPro" id="IPR001172">
    <property type="entry name" value="FliN_T3SS_HrcQb"/>
</dbReference>
<keyword evidence="9" id="KW-0966">Cell projection</keyword>
<reference evidence="9 10" key="1">
    <citation type="submission" date="2019-07" db="EMBL/GenBank/DDBJ databases">
        <authorList>
            <person name="Park M."/>
        </authorList>
    </citation>
    <scope>NUCLEOTIDE SEQUENCE [LARGE SCALE GENOMIC DNA]</scope>
    <source>
        <strain evidence="9 10">KCTC32445</strain>
    </source>
</reference>
<evidence type="ECO:0000256" key="2">
    <source>
        <dbReference type="ARBA" id="ARBA00021897"/>
    </source>
</evidence>
<evidence type="ECO:0000256" key="5">
    <source>
        <dbReference type="ARBA" id="ARBA00022779"/>
    </source>
</evidence>
<evidence type="ECO:0000256" key="7">
    <source>
        <dbReference type="RuleBase" id="RU362074"/>
    </source>
</evidence>
<dbReference type="InterPro" id="IPR036429">
    <property type="entry name" value="SpoA-like_sf"/>
</dbReference>
<dbReference type="RefSeq" id="WP_143776764.1">
    <property type="nucleotide sequence ID" value="NZ_VKKU01000002.1"/>
</dbReference>
<dbReference type="InterPro" id="IPR012826">
    <property type="entry name" value="FliN"/>
</dbReference>
<keyword evidence="9" id="KW-0969">Cilium</keyword>
<dbReference type="EMBL" id="VKKU01000002">
    <property type="protein sequence ID" value="TSB01546.1"/>
    <property type="molecule type" value="Genomic_DNA"/>
</dbReference>
<dbReference type="OrthoDB" id="9790303at2"/>
<sequence>MSDMTEAPSMSAVAGAMSMGDNMDLLAGISLRISVEVGSASLTLSELLRLGEGSVVELDRQANDFLDIFANGTLIARGEIVDVDGRYGIRVVDVVAADRRLAGLERRS</sequence>
<keyword evidence="3 7" id="KW-1003">Cell membrane</keyword>
<proteinExistence type="inferred from homology"/>
<dbReference type="GO" id="GO:0003774">
    <property type="term" value="F:cytoskeletal motor activity"/>
    <property type="evidence" value="ECO:0007669"/>
    <property type="project" value="UniProtKB-UniRule"/>
</dbReference>
<name>A0A553WA42_9SPHN</name>
<protein>
    <recommendedName>
        <fullName evidence="2 7">Flagellar motor switch protein FliN</fullName>
    </recommendedName>
</protein>
<evidence type="ECO:0000256" key="1">
    <source>
        <dbReference type="ARBA" id="ARBA00009226"/>
    </source>
</evidence>
<comment type="caution">
    <text evidence="9">The sequence shown here is derived from an EMBL/GenBank/DDBJ whole genome shotgun (WGS) entry which is preliminary data.</text>
</comment>
<feature type="domain" description="Flagellar motor switch protein FliN-like C-terminal" evidence="8">
    <location>
        <begin position="26"/>
        <end position="95"/>
    </location>
</feature>
<comment type="function">
    <text evidence="7">FliN is one of three proteins (FliG, FliN, FliM) that form the rotor-mounted switch complex (C ring), located at the base of the basal body. This complex interacts with the CheY and CheZ chemotaxis proteins, in addition to contacting components of the motor that determine the direction of flagellar rotation.</text>
</comment>
<comment type="similarity">
    <text evidence="1 7">Belongs to the FliN/MopA/SpaO family.</text>
</comment>
<dbReference type="NCBIfam" id="TIGR02480">
    <property type="entry name" value="fliN"/>
    <property type="match status" value="1"/>
</dbReference>
<evidence type="ECO:0000259" key="8">
    <source>
        <dbReference type="Pfam" id="PF01052"/>
    </source>
</evidence>
<keyword evidence="5 7" id="KW-0283">Flagellar rotation</keyword>
<dbReference type="InterPro" id="IPR051469">
    <property type="entry name" value="FliN/MopA/SpaO"/>
</dbReference>
<gene>
    <name evidence="9" type="primary">fliN</name>
    <name evidence="9" type="ORF">FOM92_10175</name>
</gene>
<keyword evidence="6 7" id="KW-0472">Membrane</keyword>
<dbReference type="Pfam" id="PF01052">
    <property type="entry name" value="FliMN_C"/>
    <property type="match status" value="1"/>
</dbReference>
<dbReference type="AlphaFoldDB" id="A0A553WA42"/>
<evidence type="ECO:0000256" key="6">
    <source>
        <dbReference type="ARBA" id="ARBA00023136"/>
    </source>
</evidence>
<dbReference type="InterPro" id="IPR001543">
    <property type="entry name" value="FliN-like_C"/>
</dbReference>
<dbReference type="PANTHER" id="PTHR43484:SF1">
    <property type="entry name" value="FLAGELLAR MOTOR SWITCH PROTEIN FLIN"/>
    <property type="match status" value="1"/>
</dbReference>
<dbReference type="GO" id="GO:0071973">
    <property type="term" value="P:bacterial-type flagellum-dependent cell motility"/>
    <property type="evidence" value="ECO:0007669"/>
    <property type="project" value="UniProtKB-UniRule"/>
</dbReference>
<dbReference type="Proteomes" id="UP000320160">
    <property type="component" value="Unassembled WGS sequence"/>
</dbReference>
<keyword evidence="10" id="KW-1185">Reference proteome</keyword>
<dbReference type="Gene3D" id="2.30.330.10">
    <property type="entry name" value="SpoA-like"/>
    <property type="match status" value="1"/>
</dbReference>
<keyword evidence="9" id="KW-0282">Flagellum</keyword>
<keyword evidence="7" id="KW-0975">Bacterial flagellum</keyword>
<dbReference type="GO" id="GO:0006935">
    <property type="term" value="P:chemotaxis"/>
    <property type="evidence" value="ECO:0007669"/>
    <property type="project" value="UniProtKB-KW"/>
</dbReference>
<organism evidence="9 10">
    <name type="scientific">Sphingorhabdus contaminans</name>
    <dbReference type="NCBI Taxonomy" id="1343899"/>
    <lineage>
        <taxon>Bacteria</taxon>
        <taxon>Pseudomonadati</taxon>
        <taxon>Pseudomonadota</taxon>
        <taxon>Alphaproteobacteria</taxon>
        <taxon>Sphingomonadales</taxon>
        <taxon>Sphingomonadaceae</taxon>
        <taxon>Sphingorhabdus</taxon>
    </lineage>
</organism>
<evidence type="ECO:0000313" key="10">
    <source>
        <dbReference type="Proteomes" id="UP000320160"/>
    </source>
</evidence>
<evidence type="ECO:0000313" key="9">
    <source>
        <dbReference type="EMBL" id="TSB01546.1"/>
    </source>
</evidence>
<dbReference type="PRINTS" id="PR00956">
    <property type="entry name" value="FLGMOTORFLIN"/>
</dbReference>
<evidence type="ECO:0000256" key="4">
    <source>
        <dbReference type="ARBA" id="ARBA00022500"/>
    </source>
</evidence>